<sequence length="98" mass="11038">MRCANLSNAIRHFITWVFNGVHSCVVQLGQCSLNSLYPMLARISLCFSVLDIRGLSEKYGWRDQFDDNSMICHSGSSAVVLSRHRTWGNTLQDSLFPG</sequence>
<gene>
    <name evidence="1" type="ORF">K443DRAFT_256088</name>
</gene>
<keyword evidence="2" id="KW-1185">Reference proteome</keyword>
<protein>
    <submittedName>
        <fullName evidence="1">Uncharacterized protein</fullName>
    </submittedName>
</protein>
<name>A0A0C9XMF0_9AGAR</name>
<evidence type="ECO:0000313" key="1">
    <source>
        <dbReference type="EMBL" id="KIJ97267.1"/>
    </source>
</evidence>
<dbReference type="Proteomes" id="UP000054477">
    <property type="component" value="Unassembled WGS sequence"/>
</dbReference>
<reference evidence="2" key="2">
    <citation type="submission" date="2015-01" db="EMBL/GenBank/DDBJ databases">
        <title>Evolutionary Origins and Diversification of the Mycorrhizal Mutualists.</title>
        <authorList>
            <consortium name="DOE Joint Genome Institute"/>
            <consortium name="Mycorrhizal Genomics Consortium"/>
            <person name="Kohler A."/>
            <person name="Kuo A."/>
            <person name="Nagy L.G."/>
            <person name="Floudas D."/>
            <person name="Copeland A."/>
            <person name="Barry K.W."/>
            <person name="Cichocki N."/>
            <person name="Veneault-Fourrey C."/>
            <person name="LaButti K."/>
            <person name="Lindquist E.A."/>
            <person name="Lipzen A."/>
            <person name="Lundell T."/>
            <person name="Morin E."/>
            <person name="Murat C."/>
            <person name="Riley R."/>
            <person name="Ohm R."/>
            <person name="Sun H."/>
            <person name="Tunlid A."/>
            <person name="Henrissat B."/>
            <person name="Grigoriev I.V."/>
            <person name="Hibbett D.S."/>
            <person name="Martin F."/>
        </authorList>
    </citation>
    <scope>NUCLEOTIDE SEQUENCE [LARGE SCALE GENOMIC DNA]</scope>
    <source>
        <strain evidence="2">LaAM-08-1</strain>
    </source>
</reference>
<organism evidence="1 2">
    <name type="scientific">Laccaria amethystina LaAM-08-1</name>
    <dbReference type="NCBI Taxonomy" id="1095629"/>
    <lineage>
        <taxon>Eukaryota</taxon>
        <taxon>Fungi</taxon>
        <taxon>Dikarya</taxon>
        <taxon>Basidiomycota</taxon>
        <taxon>Agaricomycotina</taxon>
        <taxon>Agaricomycetes</taxon>
        <taxon>Agaricomycetidae</taxon>
        <taxon>Agaricales</taxon>
        <taxon>Agaricineae</taxon>
        <taxon>Hydnangiaceae</taxon>
        <taxon>Laccaria</taxon>
    </lineage>
</organism>
<reference evidence="1 2" key="1">
    <citation type="submission" date="2014-04" db="EMBL/GenBank/DDBJ databases">
        <authorList>
            <consortium name="DOE Joint Genome Institute"/>
            <person name="Kuo A."/>
            <person name="Kohler A."/>
            <person name="Nagy L.G."/>
            <person name="Floudas D."/>
            <person name="Copeland A."/>
            <person name="Barry K.W."/>
            <person name="Cichocki N."/>
            <person name="Veneault-Fourrey C."/>
            <person name="LaButti K."/>
            <person name="Lindquist E.A."/>
            <person name="Lipzen A."/>
            <person name="Lundell T."/>
            <person name="Morin E."/>
            <person name="Murat C."/>
            <person name="Sun H."/>
            <person name="Tunlid A."/>
            <person name="Henrissat B."/>
            <person name="Grigoriev I.V."/>
            <person name="Hibbett D.S."/>
            <person name="Martin F."/>
            <person name="Nordberg H.P."/>
            <person name="Cantor M.N."/>
            <person name="Hua S.X."/>
        </authorList>
    </citation>
    <scope>NUCLEOTIDE SEQUENCE [LARGE SCALE GENOMIC DNA]</scope>
    <source>
        <strain evidence="1 2">LaAM-08-1</strain>
    </source>
</reference>
<accession>A0A0C9XMF0</accession>
<dbReference type="EMBL" id="KN838698">
    <property type="protein sequence ID" value="KIJ97267.1"/>
    <property type="molecule type" value="Genomic_DNA"/>
</dbReference>
<proteinExistence type="predicted"/>
<evidence type="ECO:0000313" key="2">
    <source>
        <dbReference type="Proteomes" id="UP000054477"/>
    </source>
</evidence>
<dbReference type="HOGENOM" id="CLU_2333910_0_0_1"/>
<dbReference type="AlphaFoldDB" id="A0A0C9XMF0"/>